<reference evidence="17 18" key="1">
    <citation type="submission" date="2024-06" db="EMBL/GenBank/DDBJ databases">
        <title>Genomic Encyclopedia of Type Strains, Phase IV (KMG-IV): sequencing the most valuable type-strain genomes for metagenomic binning, comparative biology and taxonomic classification.</title>
        <authorList>
            <person name="Goeker M."/>
        </authorList>
    </citation>
    <scope>NUCLEOTIDE SEQUENCE [LARGE SCALE GENOMIC DNA]</scope>
    <source>
        <strain evidence="17 18">DSM 29492</strain>
    </source>
</reference>
<dbReference type="InterPro" id="IPR036097">
    <property type="entry name" value="HisK_dim/P_sf"/>
</dbReference>
<dbReference type="Proteomes" id="UP001549106">
    <property type="component" value="Unassembled WGS sequence"/>
</dbReference>
<dbReference type="InterPro" id="IPR003660">
    <property type="entry name" value="HAMP_dom"/>
</dbReference>
<evidence type="ECO:0000256" key="8">
    <source>
        <dbReference type="ARBA" id="ARBA00022741"/>
    </source>
</evidence>
<feature type="transmembrane region" description="Helical" evidence="14">
    <location>
        <begin position="21"/>
        <end position="44"/>
    </location>
</feature>
<evidence type="ECO:0000256" key="1">
    <source>
        <dbReference type="ARBA" id="ARBA00000085"/>
    </source>
</evidence>
<keyword evidence="12" id="KW-0902">Two-component regulatory system</keyword>
<evidence type="ECO:0000256" key="5">
    <source>
        <dbReference type="ARBA" id="ARBA00022553"/>
    </source>
</evidence>
<gene>
    <name evidence="17" type="ORF">ABID24_001878</name>
</gene>
<keyword evidence="5" id="KW-0597">Phosphoprotein</keyword>
<dbReference type="GO" id="GO:0016301">
    <property type="term" value="F:kinase activity"/>
    <property type="evidence" value="ECO:0007669"/>
    <property type="project" value="UniProtKB-KW"/>
</dbReference>
<dbReference type="PROSITE" id="PS50109">
    <property type="entry name" value="HIS_KIN"/>
    <property type="match status" value="1"/>
</dbReference>
<evidence type="ECO:0000256" key="4">
    <source>
        <dbReference type="ARBA" id="ARBA00022475"/>
    </source>
</evidence>
<dbReference type="Pfam" id="PF00672">
    <property type="entry name" value="HAMP"/>
    <property type="match status" value="1"/>
</dbReference>
<evidence type="ECO:0000259" key="16">
    <source>
        <dbReference type="PROSITE" id="PS50885"/>
    </source>
</evidence>
<dbReference type="RefSeq" id="WP_257464639.1">
    <property type="nucleotide sequence ID" value="NZ_JANJZT010000012.1"/>
</dbReference>
<dbReference type="InterPro" id="IPR005467">
    <property type="entry name" value="His_kinase_dom"/>
</dbReference>
<keyword evidence="7 14" id="KW-0812">Transmembrane</keyword>
<proteinExistence type="predicted"/>
<comment type="caution">
    <text evidence="17">The sequence shown here is derived from an EMBL/GenBank/DDBJ whole genome shotgun (WGS) entry which is preliminary data.</text>
</comment>
<keyword evidence="10" id="KW-0067">ATP-binding</keyword>
<feature type="domain" description="HAMP" evidence="16">
    <location>
        <begin position="178"/>
        <end position="221"/>
    </location>
</feature>
<keyword evidence="4" id="KW-1003">Cell membrane</keyword>
<protein>
    <recommendedName>
        <fullName evidence="3">histidine kinase</fullName>
        <ecNumber evidence="3">2.7.13.3</ecNumber>
    </recommendedName>
</protein>
<evidence type="ECO:0000256" key="9">
    <source>
        <dbReference type="ARBA" id="ARBA00022777"/>
    </source>
</evidence>
<dbReference type="Pfam" id="PF00512">
    <property type="entry name" value="HisKA"/>
    <property type="match status" value="1"/>
</dbReference>
<dbReference type="Gene3D" id="1.10.287.130">
    <property type="match status" value="1"/>
</dbReference>
<keyword evidence="13 14" id="KW-0472">Membrane</keyword>
<evidence type="ECO:0000256" key="2">
    <source>
        <dbReference type="ARBA" id="ARBA00004651"/>
    </source>
</evidence>
<evidence type="ECO:0000256" key="6">
    <source>
        <dbReference type="ARBA" id="ARBA00022679"/>
    </source>
</evidence>
<dbReference type="SUPFAM" id="SSF47384">
    <property type="entry name" value="Homodimeric domain of signal transducing histidine kinase"/>
    <property type="match status" value="1"/>
</dbReference>
<evidence type="ECO:0000256" key="14">
    <source>
        <dbReference type="SAM" id="Phobius"/>
    </source>
</evidence>
<accession>A0ABV2M2K7</accession>
<comment type="subcellular location">
    <subcellularLocation>
        <location evidence="2">Cell membrane</location>
        <topology evidence="2">Multi-pass membrane protein</topology>
    </subcellularLocation>
</comment>
<organism evidence="17 18">
    <name type="scientific">Blautia caecimuris</name>
    <dbReference type="NCBI Taxonomy" id="1796615"/>
    <lineage>
        <taxon>Bacteria</taxon>
        <taxon>Bacillati</taxon>
        <taxon>Bacillota</taxon>
        <taxon>Clostridia</taxon>
        <taxon>Lachnospirales</taxon>
        <taxon>Lachnospiraceae</taxon>
        <taxon>Blautia</taxon>
    </lineage>
</organism>
<feature type="domain" description="Histidine kinase" evidence="15">
    <location>
        <begin position="236"/>
        <end position="434"/>
    </location>
</feature>
<keyword evidence="8" id="KW-0547">Nucleotide-binding</keyword>
<dbReference type="EMBL" id="JBEPMJ010000012">
    <property type="protein sequence ID" value="MET3750626.1"/>
    <property type="molecule type" value="Genomic_DNA"/>
</dbReference>
<evidence type="ECO:0000256" key="12">
    <source>
        <dbReference type="ARBA" id="ARBA00023012"/>
    </source>
</evidence>
<dbReference type="PROSITE" id="PS50885">
    <property type="entry name" value="HAMP"/>
    <property type="match status" value="1"/>
</dbReference>
<evidence type="ECO:0000256" key="11">
    <source>
        <dbReference type="ARBA" id="ARBA00022989"/>
    </source>
</evidence>
<comment type="catalytic activity">
    <reaction evidence="1">
        <text>ATP + protein L-histidine = ADP + protein N-phospho-L-histidine.</text>
        <dbReference type="EC" id="2.7.13.3"/>
    </reaction>
</comment>
<dbReference type="Gene3D" id="3.30.565.10">
    <property type="entry name" value="Histidine kinase-like ATPase, C-terminal domain"/>
    <property type="match status" value="1"/>
</dbReference>
<keyword evidence="6" id="KW-0808">Transferase</keyword>
<evidence type="ECO:0000256" key="7">
    <source>
        <dbReference type="ARBA" id="ARBA00022692"/>
    </source>
</evidence>
<evidence type="ECO:0000256" key="10">
    <source>
        <dbReference type="ARBA" id="ARBA00022840"/>
    </source>
</evidence>
<dbReference type="PANTHER" id="PTHR45528:SF1">
    <property type="entry name" value="SENSOR HISTIDINE KINASE CPXA"/>
    <property type="match status" value="1"/>
</dbReference>
<dbReference type="CDD" id="cd00082">
    <property type="entry name" value="HisKA"/>
    <property type="match status" value="1"/>
</dbReference>
<evidence type="ECO:0000259" key="15">
    <source>
        <dbReference type="PROSITE" id="PS50109"/>
    </source>
</evidence>
<dbReference type="CDD" id="cd06225">
    <property type="entry name" value="HAMP"/>
    <property type="match status" value="1"/>
</dbReference>
<dbReference type="InterPro" id="IPR050398">
    <property type="entry name" value="HssS/ArlS-like"/>
</dbReference>
<dbReference type="Gene3D" id="6.10.340.10">
    <property type="match status" value="1"/>
</dbReference>
<dbReference type="SUPFAM" id="SSF55874">
    <property type="entry name" value="ATPase domain of HSP90 chaperone/DNA topoisomerase II/histidine kinase"/>
    <property type="match status" value="1"/>
</dbReference>
<evidence type="ECO:0000313" key="18">
    <source>
        <dbReference type="Proteomes" id="UP001549106"/>
    </source>
</evidence>
<dbReference type="EC" id="2.7.13.3" evidence="3"/>
<dbReference type="PANTHER" id="PTHR45528">
    <property type="entry name" value="SENSOR HISTIDINE KINASE CPXA"/>
    <property type="match status" value="1"/>
</dbReference>
<feature type="transmembrane region" description="Helical" evidence="14">
    <location>
        <begin position="147"/>
        <end position="166"/>
    </location>
</feature>
<dbReference type="InterPro" id="IPR036890">
    <property type="entry name" value="HATPase_C_sf"/>
</dbReference>
<name>A0ABV2M2K7_9FIRM</name>
<keyword evidence="11 14" id="KW-1133">Transmembrane helix</keyword>
<evidence type="ECO:0000313" key="17">
    <source>
        <dbReference type="EMBL" id="MET3750626.1"/>
    </source>
</evidence>
<evidence type="ECO:0000256" key="3">
    <source>
        <dbReference type="ARBA" id="ARBA00012438"/>
    </source>
</evidence>
<evidence type="ECO:0000256" key="13">
    <source>
        <dbReference type="ARBA" id="ARBA00023136"/>
    </source>
</evidence>
<keyword evidence="18" id="KW-1185">Reference proteome</keyword>
<sequence>MGRIYKDSLTGKMVRRLVRGLLAGLFVMGLLYFGGKGCLQQFFFNTGYIYKRESQRAEELQNYVDKKCLKATDYKQLKQWAVQRNIREFTVSRDKWLLFDVSYDGILTPGSREITDFSWKIFHKIKFADGNADVYLYEGFADKYYDILAGISVIVGFVVCTGIFSYEMQEDLKYIQCLKEEVDVISKGNLQEHVTVTGNDELAQLAGGLERMRQTLIQKEQSEQELRAAQEKLVLGMSHDLRTPLTGLMTYLEILKKQQKNRIVTDEYIQKSLDKVIQIRNLSDQMFEYFFVNSQHKVELEEPEDIFSAFGDYLSELCVLLEDEGFTVDTEMLEWNPAAVRINTDLFGRIMNNIISNIEKYASRNNPIQVQILYEENYTGILIRNTVAQTEQTAHKTGIGLQNISVMMEHMQGYLEVLQKDRKYCMILHFPYSVIQKHGNDKGLTE</sequence>
<dbReference type="SUPFAM" id="SSF158472">
    <property type="entry name" value="HAMP domain-like"/>
    <property type="match status" value="1"/>
</dbReference>
<keyword evidence="9 17" id="KW-0418">Kinase</keyword>
<dbReference type="SMART" id="SM00304">
    <property type="entry name" value="HAMP"/>
    <property type="match status" value="1"/>
</dbReference>
<dbReference type="InterPro" id="IPR003661">
    <property type="entry name" value="HisK_dim/P_dom"/>
</dbReference>
<dbReference type="SMART" id="SM00388">
    <property type="entry name" value="HisKA"/>
    <property type="match status" value="1"/>
</dbReference>